<gene>
    <name evidence="1" type="ORF">CCAX7_33460</name>
</gene>
<dbReference type="InterPro" id="IPR029046">
    <property type="entry name" value="LolA/LolB/LppX"/>
</dbReference>
<dbReference type="InterPro" id="IPR052944">
    <property type="entry name" value="Sporulation_related"/>
</dbReference>
<name>A0A402CYP2_9BACT</name>
<dbReference type="OrthoDB" id="7067274at2"/>
<evidence type="ECO:0000313" key="2">
    <source>
        <dbReference type="Proteomes" id="UP000287394"/>
    </source>
</evidence>
<dbReference type="KEGG" id="ccot:CCAX7_33460"/>
<sequence>MIAKNVSRIGRASQMAFIMIGAMTLSAPVFAKASEPPHAPPASAKRFAHRAPRAAADNGPIAVLQRLLQAETSLVFEGTQVTTVSRDGLDMSSEQHVLRSGAQALRIDYTRPDRLAGESIVDNGKYYWHYRPKNNTLEVGESRVQRLRKKIHSVIAQAQRGSLTVVITGQDTIAGRPCTIIDVRTANGQPGPWRRLWVDVATGAQLKIEQYDADSQRRSSSVFTSISFNPAIAPDAFNSPGEGRNPRIKQLDDDKPFRTVGEAEAKAGFRARQPAYLPTGFRLQSASVSSFRGKKMIVLRYNNGISVISLFQTLDDSGDAGPKFGGQRLGAVTRTLAGRKLVLVGNLAPADLEQIISSVQ</sequence>
<proteinExistence type="predicted"/>
<keyword evidence="2" id="KW-1185">Reference proteome</keyword>
<accession>A0A402CYP2</accession>
<dbReference type="Gene3D" id="2.50.20.10">
    <property type="entry name" value="Lipoprotein localisation LolA/LolB/LppX"/>
    <property type="match status" value="1"/>
</dbReference>
<dbReference type="PANTHER" id="PTHR37507:SF2">
    <property type="entry name" value="SPORULATION PROTEIN YDCC"/>
    <property type="match status" value="1"/>
</dbReference>
<dbReference type="InterPro" id="IPR033434">
    <property type="entry name" value="MucB/RseB_N"/>
</dbReference>
<dbReference type="RefSeq" id="WP_119322413.1">
    <property type="nucleotide sequence ID" value="NZ_AP025739.1"/>
</dbReference>
<dbReference type="PANTHER" id="PTHR37507">
    <property type="entry name" value="SPORULATION PROTEIN YDCC"/>
    <property type="match status" value="1"/>
</dbReference>
<dbReference type="Pfam" id="PF03888">
    <property type="entry name" value="MucB_RseB"/>
    <property type="match status" value="1"/>
</dbReference>
<dbReference type="AlphaFoldDB" id="A0A402CYP2"/>
<dbReference type="SUPFAM" id="SSF89392">
    <property type="entry name" value="Prokaryotic lipoproteins and lipoprotein localization factors"/>
    <property type="match status" value="1"/>
</dbReference>
<reference evidence="1 2" key="1">
    <citation type="journal article" date="2019" name="Int. J. Syst. Evol. Microbiol.">
        <title>Capsulimonas corticalis gen. nov., sp. nov., an aerobic capsulated bacterium, of a novel bacterial order, Capsulimonadales ord. nov., of the class Armatimonadia of the phylum Armatimonadetes.</title>
        <authorList>
            <person name="Li J."/>
            <person name="Kudo C."/>
            <person name="Tonouchi A."/>
        </authorList>
    </citation>
    <scope>NUCLEOTIDE SEQUENCE [LARGE SCALE GENOMIC DNA]</scope>
    <source>
        <strain evidence="1 2">AX-7</strain>
    </source>
</reference>
<evidence type="ECO:0000313" key="1">
    <source>
        <dbReference type="EMBL" id="BDI31295.1"/>
    </source>
</evidence>
<protein>
    <submittedName>
        <fullName evidence="1">Uncharacterized protein</fullName>
    </submittedName>
</protein>
<organism evidence="1 2">
    <name type="scientific">Capsulimonas corticalis</name>
    <dbReference type="NCBI Taxonomy" id="2219043"/>
    <lineage>
        <taxon>Bacteria</taxon>
        <taxon>Bacillati</taxon>
        <taxon>Armatimonadota</taxon>
        <taxon>Armatimonadia</taxon>
        <taxon>Capsulimonadales</taxon>
        <taxon>Capsulimonadaceae</taxon>
        <taxon>Capsulimonas</taxon>
    </lineage>
</organism>
<dbReference type="Proteomes" id="UP000287394">
    <property type="component" value="Chromosome"/>
</dbReference>
<dbReference type="EMBL" id="AP025739">
    <property type="protein sequence ID" value="BDI31295.1"/>
    <property type="molecule type" value="Genomic_DNA"/>
</dbReference>